<gene>
    <name evidence="1" type="ORF">FIBRA_01933</name>
</gene>
<dbReference type="HOGENOM" id="CLU_2291740_0_0_1"/>
<protein>
    <submittedName>
        <fullName evidence="1">Uncharacterized protein</fullName>
    </submittedName>
</protein>
<dbReference type="Proteomes" id="UP000006352">
    <property type="component" value="Unassembled WGS sequence"/>
</dbReference>
<dbReference type="GeneID" id="24094819"/>
<sequence>MVMDDDYTGDAMLEIAPAARNVSVTPDRGYEIALGSREKGHWGRGKLDVEFAPLPGQQTREESPWMEGPFWALENSSKSMDEKIWEKLWEEQTPKQNLSSG</sequence>
<dbReference type="RefSeq" id="XP_012179191.1">
    <property type="nucleotide sequence ID" value="XM_012323801.1"/>
</dbReference>
<dbReference type="EMBL" id="HE796956">
    <property type="protein sequence ID" value="CCL99908.1"/>
    <property type="molecule type" value="Genomic_DNA"/>
</dbReference>
<evidence type="ECO:0000313" key="1">
    <source>
        <dbReference type="EMBL" id="CCL99908.1"/>
    </source>
</evidence>
<accession>J4G194</accession>
<name>J4G194_9APHY</name>
<organism evidence="1 2">
    <name type="scientific">Fibroporia radiculosa</name>
    <dbReference type="NCBI Taxonomy" id="599839"/>
    <lineage>
        <taxon>Eukaryota</taxon>
        <taxon>Fungi</taxon>
        <taxon>Dikarya</taxon>
        <taxon>Basidiomycota</taxon>
        <taxon>Agaricomycotina</taxon>
        <taxon>Agaricomycetes</taxon>
        <taxon>Polyporales</taxon>
        <taxon>Fibroporiaceae</taxon>
        <taxon>Fibroporia</taxon>
    </lineage>
</organism>
<dbReference type="AlphaFoldDB" id="J4G194"/>
<evidence type="ECO:0000313" key="2">
    <source>
        <dbReference type="Proteomes" id="UP000006352"/>
    </source>
</evidence>
<reference evidence="1 2" key="1">
    <citation type="journal article" date="2012" name="Appl. Environ. Microbiol.">
        <title>Short-read sequencing for genomic analysis of the brown rot fungus Fibroporia radiculosa.</title>
        <authorList>
            <person name="Tang J.D."/>
            <person name="Perkins A.D."/>
            <person name="Sonstegard T.S."/>
            <person name="Schroeder S.G."/>
            <person name="Burgess S.C."/>
            <person name="Diehl S.V."/>
        </authorList>
    </citation>
    <scope>NUCLEOTIDE SEQUENCE [LARGE SCALE GENOMIC DNA]</scope>
    <source>
        <strain evidence="1 2">TFFH 294</strain>
    </source>
</reference>
<keyword evidence="2" id="KW-1185">Reference proteome</keyword>
<proteinExistence type="predicted"/>
<dbReference type="InParanoid" id="J4G194"/>